<reference evidence="12" key="1">
    <citation type="submission" date="2025-08" db="UniProtKB">
        <authorList>
            <consortium name="RefSeq"/>
        </authorList>
    </citation>
    <scope>IDENTIFICATION</scope>
    <source>
        <tissue evidence="12">Whole Larva</tissue>
    </source>
</reference>
<dbReference type="InterPro" id="IPR052192">
    <property type="entry name" value="Insect_Ionotropic_Sensory_Rcpt"/>
</dbReference>
<dbReference type="SUPFAM" id="SSF53850">
    <property type="entry name" value="Periplasmic binding protein-like II"/>
    <property type="match status" value="1"/>
</dbReference>
<dbReference type="GeneID" id="108564606"/>
<keyword evidence="5 9" id="KW-1133">Transmembrane helix</keyword>
<gene>
    <name evidence="12" type="primary">LOC108564606</name>
</gene>
<evidence type="ECO:0000256" key="8">
    <source>
        <dbReference type="ARBA" id="ARBA00023180"/>
    </source>
</evidence>
<evidence type="ECO:0000256" key="7">
    <source>
        <dbReference type="ARBA" id="ARBA00023170"/>
    </source>
</evidence>
<evidence type="ECO:0000259" key="10">
    <source>
        <dbReference type="Pfam" id="PF00060"/>
    </source>
</evidence>
<keyword evidence="11" id="KW-1185">Reference proteome</keyword>
<keyword evidence="7" id="KW-0675">Receptor</keyword>
<dbReference type="RefSeq" id="XP_017779196.1">
    <property type="nucleotide sequence ID" value="XM_017923707.1"/>
</dbReference>
<evidence type="ECO:0000256" key="4">
    <source>
        <dbReference type="ARBA" id="ARBA00022692"/>
    </source>
</evidence>
<evidence type="ECO:0000256" key="5">
    <source>
        <dbReference type="ARBA" id="ARBA00022989"/>
    </source>
</evidence>
<dbReference type="Proteomes" id="UP000695000">
    <property type="component" value="Unplaced"/>
</dbReference>
<name>A0ABM1MX96_NICVS</name>
<evidence type="ECO:0000313" key="12">
    <source>
        <dbReference type="RefSeq" id="XP_017779196.1"/>
    </source>
</evidence>
<proteinExistence type="inferred from homology"/>
<protein>
    <submittedName>
        <fullName evidence="12">Glutamate receptor 2-like</fullName>
    </submittedName>
</protein>
<comment type="subcellular location">
    <subcellularLocation>
        <location evidence="1">Cell membrane</location>
        <topology evidence="1">Multi-pass membrane protein</topology>
    </subcellularLocation>
</comment>
<comment type="similarity">
    <text evidence="2">Belongs to the glutamate-gated ion channel (TC 1.A.10.1) family.</text>
</comment>
<dbReference type="PANTHER" id="PTHR42643">
    <property type="entry name" value="IONOTROPIC RECEPTOR 20A-RELATED"/>
    <property type="match status" value="1"/>
</dbReference>
<feature type="non-terminal residue" evidence="12">
    <location>
        <position position="595"/>
    </location>
</feature>
<keyword evidence="3" id="KW-1003">Cell membrane</keyword>
<keyword evidence="6 9" id="KW-0472">Membrane</keyword>
<sequence length="595" mass="68790">MCEKTTENVVEFEDSHNSPADIICTMWKLGDFPAPLEASEATDETNLVNVSKSLSSLPVDSVIHTKFDNQINLFKPFQHQMILVDYSCSFSKDLLDMVNNNSLFNYPLRWIIMNTRELDAKYKIFVNSRVYLVDESVVSLYKITPDKPYIYNQIFNESSITFHTLSDVKDRPDLQKSTMNISIPYLYDETFNNFESLKPSMGDALCKHNYILMLSIVDMLNITPNFHFFRSWGVPDKKTGMYDGVAGDLQREQSELGATVLFFLKDRIRILEYIAPSTPTNEKFIFRGPPLSVVSNIYALPFNFAVWISCVLLFLVIMFVVYAIIKWEWFTKKEELIQNAFSLKPTFVDVIQMEIGALCQQGSEAEPTSGSGRIATFFIFLSFMFLYTAYSANIVVLLQSTSNNLKTLEDLVTSRISLGVEDTVYNRFFFESENGKTQKAIREQKVMPPNKPKNYMPLQVGVEKLRTEFFGFHAEFDPVYKMVGATFSESEKCGLQEIKYWNFPDPWVPVRKNTTYKELIKIGYRKIMERGIQHRVFNRIFSKRPVCQNQGANFVSVSITDCYFALLIYVYGLVFALFVFFLELVSRKVKQKFNF</sequence>
<accession>A0ABM1MX96</accession>
<dbReference type="PANTHER" id="PTHR42643:SF33">
    <property type="entry name" value="GLUTAMATE RECEPTOR 2-LIKE PROTEIN"/>
    <property type="match status" value="1"/>
</dbReference>
<dbReference type="InterPro" id="IPR001320">
    <property type="entry name" value="Iontro_rcpt_C"/>
</dbReference>
<feature type="transmembrane region" description="Helical" evidence="9">
    <location>
        <begin position="563"/>
        <end position="585"/>
    </location>
</feature>
<evidence type="ECO:0000256" key="6">
    <source>
        <dbReference type="ARBA" id="ARBA00023136"/>
    </source>
</evidence>
<evidence type="ECO:0000313" key="11">
    <source>
        <dbReference type="Proteomes" id="UP000695000"/>
    </source>
</evidence>
<evidence type="ECO:0000256" key="1">
    <source>
        <dbReference type="ARBA" id="ARBA00004651"/>
    </source>
</evidence>
<feature type="domain" description="Ionotropic glutamate receptor C-terminal" evidence="10">
    <location>
        <begin position="305"/>
        <end position="503"/>
    </location>
</feature>
<keyword evidence="8" id="KW-0325">Glycoprotein</keyword>
<keyword evidence="4 9" id="KW-0812">Transmembrane</keyword>
<dbReference type="Pfam" id="PF00060">
    <property type="entry name" value="Lig_chan"/>
    <property type="match status" value="1"/>
</dbReference>
<dbReference type="Gene3D" id="1.10.287.70">
    <property type="match status" value="1"/>
</dbReference>
<evidence type="ECO:0000256" key="2">
    <source>
        <dbReference type="ARBA" id="ARBA00008685"/>
    </source>
</evidence>
<feature type="transmembrane region" description="Helical" evidence="9">
    <location>
        <begin position="304"/>
        <end position="325"/>
    </location>
</feature>
<evidence type="ECO:0000256" key="9">
    <source>
        <dbReference type="SAM" id="Phobius"/>
    </source>
</evidence>
<feature type="transmembrane region" description="Helical" evidence="9">
    <location>
        <begin position="377"/>
        <end position="398"/>
    </location>
</feature>
<evidence type="ECO:0000256" key="3">
    <source>
        <dbReference type="ARBA" id="ARBA00022475"/>
    </source>
</evidence>
<organism evidence="11 12">
    <name type="scientific">Nicrophorus vespilloides</name>
    <name type="common">Boreal carrion beetle</name>
    <dbReference type="NCBI Taxonomy" id="110193"/>
    <lineage>
        <taxon>Eukaryota</taxon>
        <taxon>Metazoa</taxon>
        <taxon>Ecdysozoa</taxon>
        <taxon>Arthropoda</taxon>
        <taxon>Hexapoda</taxon>
        <taxon>Insecta</taxon>
        <taxon>Pterygota</taxon>
        <taxon>Neoptera</taxon>
        <taxon>Endopterygota</taxon>
        <taxon>Coleoptera</taxon>
        <taxon>Polyphaga</taxon>
        <taxon>Staphyliniformia</taxon>
        <taxon>Silphidae</taxon>
        <taxon>Nicrophorinae</taxon>
        <taxon>Nicrophorus</taxon>
    </lineage>
</organism>